<comment type="caution">
    <text evidence="2">The sequence shown here is derived from an EMBL/GenBank/DDBJ whole genome shotgun (WGS) entry which is preliminary data.</text>
</comment>
<dbReference type="SUPFAM" id="SSF52499">
    <property type="entry name" value="Isochorismatase-like hydrolases"/>
    <property type="match status" value="1"/>
</dbReference>
<proteinExistence type="predicted"/>
<dbReference type="AlphaFoldDB" id="A0A1E3XGK1"/>
<name>A0A1E3XGK1_9BACT</name>
<dbReference type="Pfam" id="PF00857">
    <property type="entry name" value="Isochorismatase"/>
    <property type="match status" value="1"/>
</dbReference>
<evidence type="ECO:0000313" key="2">
    <source>
        <dbReference type="EMBL" id="ODS34751.1"/>
    </source>
</evidence>
<dbReference type="InterPro" id="IPR036380">
    <property type="entry name" value="Isochorismatase-like_sf"/>
</dbReference>
<accession>A0A1E3XGK1</accession>
<protein>
    <submittedName>
        <fullName evidence="2">Nicotinamidase/pyrazinamidase</fullName>
    </submittedName>
</protein>
<dbReference type="Proteomes" id="UP000094056">
    <property type="component" value="Unassembled WGS sequence"/>
</dbReference>
<organism evidence="2 3">
    <name type="scientific">Candidatus Scalindua rubra</name>
    <dbReference type="NCBI Taxonomy" id="1872076"/>
    <lineage>
        <taxon>Bacteria</taxon>
        <taxon>Pseudomonadati</taxon>
        <taxon>Planctomycetota</taxon>
        <taxon>Candidatus Brocadiia</taxon>
        <taxon>Candidatus Brocadiales</taxon>
        <taxon>Candidatus Scalinduaceae</taxon>
        <taxon>Candidatus Scalindua</taxon>
    </lineage>
</organism>
<dbReference type="EMBL" id="MAYW01000001">
    <property type="protein sequence ID" value="ODS34751.1"/>
    <property type="molecule type" value="Genomic_DNA"/>
</dbReference>
<gene>
    <name evidence="2" type="ORF">SCARUB_00011</name>
</gene>
<dbReference type="Gene3D" id="3.40.50.850">
    <property type="entry name" value="Isochorismatase-like"/>
    <property type="match status" value="1"/>
</dbReference>
<reference evidence="2 3" key="1">
    <citation type="submission" date="2016-07" db="EMBL/GenBank/DDBJ databases">
        <title>Draft genome of Scalindua rubra, obtained from a brine-seawater interface in the Red Sea, sheds light on salt adaptation in anammox bacteria.</title>
        <authorList>
            <person name="Speth D.R."/>
            <person name="Lagkouvardos I."/>
            <person name="Wang Y."/>
            <person name="Qian P.-Y."/>
            <person name="Dutilh B.E."/>
            <person name="Jetten M.S."/>
        </authorList>
    </citation>
    <scope>NUCLEOTIDE SEQUENCE [LARGE SCALE GENOMIC DNA]</scope>
    <source>
        <strain evidence="2">BSI-1</strain>
    </source>
</reference>
<dbReference type="InterPro" id="IPR000868">
    <property type="entry name" value="Isochorismatase-like_dom"/>
</dbReference>
<feature type="domain" description="Isochorismatase-like" evidence="1">
    <location>
        <begin position="1"/>
        <end position="55"/>
    </location>
</feature>
<sequence>MATDYCVKAAVLGLLRRGYKVSLVTDAIKAVNKEGETEALNEMKDAGAVFTTTEDIITT</sequence>
<evidence type="ECO:0000259" key="1">
    <source>
        <dbReference type="Pfam" id="PF00857"/>
    </source>
</evidence>
<evidence type="ECO:0000313" key="3">
    <source>
        <dbReference type="Proteomes" id="UP000094056"/>
    </source>
</evidence>